<sequence length="243" mass="25799">MKAHIQPVALVTGANKGIGLAITQQLAARGYTVYLASRDEQRGAEAKASIERPGLDIRPICLDVTDVESIAAAAARLKDEVGLLDVLVNNAGIAGQPLPPSQCDAQALRDVYEANVIGPVSVTRLLLPLLRAGQKRTIVNVSSELGSLTLHSYPDFPFAPVNLLAYCSSKTALNAFTVLLAKELREDDFKVNSVNPGFTATDLNGFTGKRTVDQAAEIVVKYATLDVSGPTGGFFTDGGFMPW</sequence>
<evidence type="ECO:0000256" key="3">
    <source>
        <dbReference type="ARBA" id="ARBA00023002"/>
    </source>
</evidence>
<dbReference type="GO" id="GO:0016616">
    <property type="term" value="F:oxidoreductase activity, acting on the CH-OH group of donors, NAD or NADP as acceptor"/>
    <property type="evidence" value="ECO:0007669"/>
    <property type="project" value="InterPro"/>
</dbReference>
<dbReference type="OrthoDB" id="109589at2"/>
<evidence type="ECO:0000313" key="5">
    <source>
        <dbReference type="EMBL" id="AKA24442.1"/>
    </source>
</evidence>
<dbReference type="InterPro" id="IPR045313">
    <property type="entry name" value="CBR1-like"/>
</dbReference>
<dbReference type="SUPFAM" id="SSF51735">
    <property type="entry name" value="NAD(P)-binding Rossmann-fold domains"/>
    <property type="match status" value="1"/>
</dbReference>
<evidence type="ECO:0000313" key="6">
    <source>
        <dbReference type="Proteomes" id="UP000032748"/>
    </source>
</evidence>
<dbReference type="RefSeq" id="WP_045883064.1">
    <property type="nucleotide sequence ID" value="NZ_CP011110.1"/>
</dbReference>
<dbReference type="Proteomes" id="UP000032748">
    <property type="component" value="Chromosome"/>
</dbReference>
<dbReference type="InterPro" id="IPR036291">
    <property type="entry name" value="NAD(P)-bd_dom_sf"/>
</dbReference>
<accession>A0A0D5Y0B4</accession>
<dbReference type="AlphaFoldDB" id="A0A0D5Y0B4"/>
<evidence type="ECO:0000256" key="1">
    <source>
        <dbReference type="ARBA" id="ARBA00006484"/>
    </source>
</evidence>
<gene>
    <name evidence="5" type="ORF">PCL1606_29910</name>
</gene>
<reference evidence="5 6" key="1">
    <citation type="journal article" date="2015" name="Mol. Plant Microbe Interact.">
        <title>Comparative Genomic Analysis of Pseudomonas chlororaphis PCL1606 Reveals New Insight into Antifungal Compounds Involved in Biocontrol.</title>
        <authorList>
            <person name="Calderon C.E."/>
            <person name="Ramos C."/>
            <person name="de Vicente A."/>
            <person name="Cazorla F.M."/>
        </authorList>
    </citation>
    <scope>NUCLEOTIDE SEQUENCE [LARGE SCALE GENOMIC DNA]</scope>
    <source>
        <strain evidence="5 6">PCL1606</strain>
    </source>
</reference>
<dbReference type="InterPro" id="IPR002347">
    <property type="entry name" value="SDR_fam"/>
</dbReference>
<comment type="similarity">
    <text evidence="1 4">Belongs to the short-chain dehydrogenases/reductases (SDR) family.</text>
</comment>
<dbReference type="CDD" id="cd05324">
    <property type="entry name" value="carb_red_PTCR-like_SDR_c"/>
    <property type="match status" value="1"/>
</dbReference>
<dbReference type="PANTHER" id="PTHR43490">
    <property type="entry name" value="(+)-NEOMENTHOL DEHYDROGENASE"/>
    <property type="match status" value="1"/>
</dbReference>
<dbReference type="Gene3D" id="3.40.50.720">
    <property type="entry name" value="NAD(P)-binding Rossmann-like Domain"/>
    <property type="match status" value="1"/>
</dbReference>
<dbReference type="EMBL" id="CP011110">
    <property type="protein sequence ID" value="AKA24442.1"/>
    <property type="molecule type" value="Genomic_DNA"/>
</dbReference>
<protein>
    <submittedName>
        <fullName evidence="5">3-oxoacyl-ACP reductase</fullName>
    </submittedName>
</protein>
<proteinExistence type="inferred from homology"/>
<evidence type="ECO:0000256" key="4">
    <source>
        <dbReference type="RuleBase" id="RU000363"/>
    </source>
</evidence>
<dbReference type="PATRIC" id="fig|587753.10.peg.2982"/>
<dbReference type="Pfam" id="PF00106">
    <property type="entry name" value="adh_short"/>
    <property type="match status" value="1"/>
</dbReference>
<dbReference type="PRINTS" id="PR00081">
    <property type="entry name" value="GDHRDH"/>
</dbReference>
<dbReference type="PANTHER" id="PTHR43490:SF99">
    <property type="entry name" value="SHORT-CHAIN DEHYDROGENASE_REDUCTASE"/>
    <property type="match status" value="1"/>
</dbReference>
<name>A0A0D5Y0B4_9PSED</name>
<evidence type="ECO:0000256" key="2">
    <source>
        <dbReference type="ARBA" id="ARBA00022857"/>
    </source>
</evidence>
<dbReference type="PRINTS" id="PR00080">
    <property type="entry name" value="SDRFAMILY"/>
</dbReference>
<dbReference type="KEGG" id="pcz:PCL1606_29910"/>
<keyword evidence="2" id="KW-0521">NADP</keyword>
<keyword evidence="3" id="KW-0560">Oxidoreductase</keyword>
<organism evidence="5 6">
    <name type="scientific">Pseudomonas chlororaphis</name>
    <dbReference type="NCBI Taxonomy" id="587753"/>
    <lineage>
        <taxon>Bacteria</taxon>
        <taxon>Pseudomonadati</taxon>
        <taxon>Pseudomonadota</taxon>
        <taxon>Gammaproteobacteria</taxon>
        <taxon>Pseudomonadales</taxon>
        <taxon>Pseudomonadaceae</taxon>
        <taxon>Pseudomonas</taxon>
    </lineage>
</organism>